<protein>
    <submittedName>
        <fullName evidence="1">Uncharacterized protein</fullName>
    </submittedName>
</protein>
<keyword evidence="2" id="KW-1185">Reference proteome</keyword>
<evidence type="ECO:0000313" key="1">
    <source>
        <dbReference type="EMBL" id="MPC11015.1"/>
    </source>
</evidence>
<proteinExistence type="predicted"/>
<name>A0A5B7CP93_PORTR</name>
<sequence>MGLRGQKNGTRGTSNYRCPVIPKPMYYFLISIRISQLFIFLRKYKPGLVLHEEMSAITLCYGTPPPVSTAREWEGVWERLGRGVEAGGMDRG</sequence>
<organism evidence="1 2">
    <name type="scientific">Portunus trituberculatus</name>
    <name type="common">Swimming crab</name>
    <name type="synonym">Neptunus trituberculatus</name>
    <dbReference type="NCBI Taxonomy" id="210409"/>
    <lineage>
        <taxon>Eukaryota</taxon>
        <taxon>Metazoa</taxon>
        <taxon>Ecdysozoa</taxon>
        <taxon>Arthropoda</taxon>
        <taxon>Crustacea</taxon>
        <taxon>Multicrustacea</taxon>
        <taxon>Malacostraca</taxon>
        <taxon>Eumalacostraca</taxon>
        <taxon>Eucarida</taxon>
        <taxon>Decapoda</taxon>
        <taxon>Pleocyemata</taxon>
        <taxon>Brachyura</taxon>
        <taxon>Eubrachyura</taxon>
        <taxon>Portunoidea</taxon>
        <taxon>Portunidae</taxon>
        <taxon>Portuninae</taxon>
        <taxon>Portunus</taxon>
    </lineage>
</organism>
<accession>A0A5B7CP93</accession>
<dbReference type="AlphaFoldDB" id="A0A5B7CP93"/>
<gene>
    <name evidence="1" type="ORF">E2C01_003669</name>
</gene>
<comment type="caution">
    <text evidence="1">The sequence shown here is derived from an EMBL/GenBank/DDBJ whole genome shotgun (WGS) entry which is preliminary data.</text>
</comment>
<dbReference type="EMBL" id="VSRR010000141">
    <property type="protein sequence ID" value="MPC11015.1"/>
    <property type="molecule type" value="Genomic_DNA"/>
</dbReference>
<reference evidence="1 2" key="1">
    <citation type="submission" date="2019-05" db="EMBL/GenBank/DDBJ databases">
        <title>Another draft genome of Portunus trituberculatus and its Hox gene families provides insights of decapod evolution.</title>
        <authorList>
            <person name="Jeong J.-H."/>
            <person name="Song I."/>
            <person name="Kim S."/>
            <person name="Choi T."/>
            <person name="Kim D."/>
            <person name="Ryu S."/>
            <person name="Kim W."/>
        </authorList>
    </citation>
    <scope>NUCLEOTIDE SEQUENCE [LARGE SCALE GENOMIC DNA]</scope>
    <source>
        <tissue evidence="1">Muscle</tissue>
    </source>
</reference>
<dbReference type="Proteomes" id="UP000324222">
    <property type="component" value="Unassembled WGS sequence"/>
</dbReference>
<evidence type="ECO:0000313" key="2">
    <source>
        <dbReference type="Proteomes" id="UP000324222"/>
    </source>
</evidence>